<organism evidence="7 8">
    <name type="scientific">Marinoscillum luteum</name>
    <dbReference type="NCBI Taxonomy" id="861051"/>
    <lineage>
        <taxon>Bacteria</taxon>
        <taxon>Pseudomonadati</taxon>
        <taxon>Bacteroidota</taxon>
        <taxon>Cytophagia</taxon>
        <taxon>Cytophagales</taxon>
        <taxon>Reichenbachiellaceae</taxon>
        <taxon>Marinoscillum</taxon>
    </lineage>
</organism>
<evidence type="ECO:0000256" key="5">
    <source>
        <dbReference type="ARBA" id="ARBA00022840"/>
    </source>
</evidence>
<evidence type="ECO:0000256" key="4">
    <source>
        <dbReference type="ARBA" id="ARBA00022806"/>
    </source>
</evidence>
<dbReference type="SMART" id="SM00382">
    <property type="entry name" value="AAA"/>
    <property type="match status" value="1"/>
</dbReference>
<keyword evidence="3" id="KW-0378">Hydrolase</keyword>
<dbReference type="Proteomes" id="UP001610063">
    <property type="component" value="Unassembled WGS sequence"/>
</dbReference>
<sequence>MVHSEHFLRLLLLLKKERVEDRKQYESKIRNRSLEDRKKEGVTWYPVVVDSSFLGTGEKWVLKMERTTDHDKRHFFQAGSSVSIFLNDQKKNLSASGIISKVSEKYMTVVLNFDDPPDWIDEGRLGVDLLFDESTYDEMERTMRKLADVREGRIQELISVLLGHTQPGFHQSFGIRHPNLNDSQNEALNLIKSARDLALVHGPPGTGKTTTLVEAIKDTVAEEKQVMVTAASNAAVDLLAEKLTQQGVRVLRIGHPARVTEEVVSSTIDARLAEHADAKLLKDLRKKAEEYRALGKKHKRHFGREERQQRTLLLNEARTLKEDARMLEDHMIHDELNKAEVIACTLVGANSSYLQNRTFKTLFVDEASQALEPASWIPIMKCGRVVMAGDHWQLPPTVKSLEAAKEGLSETVFGRNIAKWDADVMLETQYRMHDDIMRFSNQYFYQGKLKSGDIISQRRQLFEKSVLFIDTAGCGFDEKLNPETLSTYNVEEGRFVLAQLDRILKELPEADAHQLKIGVIAPYKAQSELLKANLPDLGLPGEVLKNITINSVDAFQGQERDIMMISLTRSNAEGIIGFLSNERRMNVAMTRARHLLVMVGDSATLSSNDFFDQLIQDLQQRNLYHSAFEFMYS</sequence>
<dbReference type="PANTHER" id="PTHR43788">
    <property type="entry name" value="DNA2/NAM7 HELICASE FAMILY MEMBER"/>
    <property type="match status" value="1"/>
</dbReference>
<gene>
    <name evidence="7" type="ORF">ACHKAR_21715</name>
</gene>
<reference evidence="7 8" key="1">
    <citation type="journal article" date="2013" name="Int. J. Syst. Evol. Microbiol.">
        <title>Marinoscillum luteum sp. nov., isolated from marine sediment.</title>
        <authorList>
            <person name="Cha I.T."/>
            <person name="Park S.J."/>
            <person name="Kim S.J."/>
            <person name="Kim J.G."/>
            <person name="Jung M.Y."/>
            <person name="Shin K.S."/>
            <person name="Kwon K.K."/>
            <person name="Yang S.H."/>
            <person name="Seo Y.S."/>
            <person name="Rhee S.K."/>
        </authorList>
    </citation>
    <scope>NUCLEOTIDE SEQUENCE [LARGE SCALE GENOMIC DNA]</scope>
    <source>
        <strain evidence="7 8">KCTC 23939</strain>
    </source>
</reference>
<dbReference type="SUPFAM" id="SSF52540">
    <property type="entry name" value="P-loop containing nucleoside triphosphate hydrolases"/>
    <property type="match status" value="1"/>
</dbReference>
<proteinExistence type="inferred from homology"/>
<comment type="caution">
    <text evidence="7">The sequence shown here is derived from an EMBL/GenBank/DDBJ whole genome shotgun (WGS) entry which is preliminary data.</text>
</comment>
<evidence type="ECO:0000256" key="3">
    <source>
        <dbReference type="ARBA" id="ARBA00022801"/>
    </source>
</evidence>
<keyword evidence="5" id="KW-0067">ATP-binding</keyword>
<keyword evidence="2" id="KW-0547">Nucleotide-binding</keyword>
<dbReference type="InterPro" id="IPR003593">
    <property type="entry name" value="AAA+_ATPase"/>
</dbReference>
<evidence type="ECO:0000313" key="7">
    <source>
        <dbReference type="EMBL" id="MFH6986086.1"/>
    </source>
</evidence>
<dbReference type="InterPro" id="IPR041677">
    <property type="entry name" value="DNA2/NAM7_AAA_11"/>
</dbReference>
<evidence type="ECO:0000313" key="8">
    <source>
        <dbReference type="Proteomes" id="UP001610063"/>
    </source>
</evidence>
<keyword evidence="8" id="KW-1185">Reference proteome</keyword>
<keyword evidence="4" id="KW-0347">Helicase</keyword>
<dbReference type="RefSeq" id="WP_395419593.1">
    <property type="nucleotide sequence ID" value="NZ_JBIPKE010000020.1"/>
</dbReference>
<dbReference type="InterPro" id="IPR027417">
    <property type="entry name" value="P-loop_NTPase"/>
</dbReference>
<dbReference type="Gene3D" id="3.40.50.300">
    <property type="entry name" value="P-loop containing nucleotide triphosphate hydrolases"/>
    <property type="match status" value="2"/>
</dbReference>
<evidence type="ECO:0000259" key="6">
    <source>
        <dbReference type="SMART" id="SM00382"/>
    </source>
</evidence>
<evidence type="ECO:0000256" key="2">
    <source>
        <dbReference type="ARBA" id="ARBA00022741"/>
    </source>
</evidence>
<evidence type="ECO:0000256" key="1">
    <source>
        <dbReference type="ARBA" id="ARBA00007913"/>
    </source>
</evidence>
<dbReference type="InterPro" id="IPR041679">
    <property type="entry name" value="DNA2/NAM7-like_C"/>
</dbReference>
<name>A0ABW7NES0_9BACT</name>
<dbReference type="CDD" id="cd18808">
    <property type="entry name" value="SF1_C_Upf1"/>
    <property type="match status" value="1"/>
</dbReference>
<dbReference type="InterPro" id="IPR047187">
    <property type="entry name" value="SF1_C_Upf1"/>
</dbReference>
<dbReference type="Gene3D" id="2.40.30.270">
    <property type="match status" value="1"/>
</dbReference>
<accession>A0ABW7NES0</accession>
<dbReference type="EMBL" id="JBIPKE010000020">
    <property type="protein sequence ID" value="MFH6986086.1"/>
    <property type="molecule type" value="Genomic_DNA"/>
</dbReference>
<dbReference type="PANTHER" id="PTHR43788:SF8">
    <property type="entry name" value="DNA-BINDING PROTEIN SMUBP-2"/>
    <property type="match status" value="1"/>
</dbReference>
<protein>
    <submittedName>
        <fullName evidence="7">AAA domain-containing protein</fullName>
    </submittedName>
</protein>
<dbReference type="InterPro" id="IPR050534">
    <property type="entry name" value="Coronavir_polyprotein_1ab"/>
</dbReference>
<comment type="similarity">
    <text evidence="1">Belongs to the DNA2/NAM7 helicase family.</text>
</comment>
<feature type="domain" description="AAA+ ATPase" evidence="6">
    <location>
        <begin position="194"/>
        <end position="602"/>
    </location>
</feature>
<dbReference type="Pfam" id="PF13086">
    <property type="entry name" value="AAA_11"/>
    <property type="match status" value="1"/>
</dbReference>
<dbReference type="Pfam" id="PF13087">
    <property type="entry name" value="AAA_12"/>
    <property type="match status" value="1"/>
</dbReference>